<organism evidence="2 3">
    <name type="scientific">Ponticaulis profundi</name>
    <dbReference type="NCBI Taxonomy" id="2665222"/>
    <lineage>
        <taxon>Bacteria</taxon>
        <taxon>Pseudomonadati</taxon>
        <taxon>Pseudomonadota</taxon>
        <taxon>Alphaproteobacteria</taxon>
        <taxon>Hyphomonadales</taxon>
        <taxon>Hyphomonadaceae</taxon>
        <taxon>Ponticaulis</taxon>
    </lineage>
</organism>
<gene>
    <name evidence="2" type="ORF">ACFQDM_03545</name>
</gene>
<dbReference type="RefSeq" id="WP_377375569.1">
    <property type="nucleotide sequence ID" value="NZ_JBHSSW010000004.1"/>
</dbReference>
<name>A0ABW1S7H0_9PROT</name>
<dbReference type="Proteomes" id="UP001596303">
    <property type="component" value="Unassembled WGS sequence"/>
</dbReference>
<dbReference type="InterPro" id="IPR050266">
    <property type="entry name" value="AB_hydrolase_sf"/>
</dbReference>
<dbReference type="PANTHER" id="PTHR43798:SF33">
    <property type="entry name" value="HYDROLASE, PUTATIVE (AFU_ORTHOLOGUE AFUA_2G14860)-RELATED"/>
    <property type="match status" value="1"/>
</dbReference>
<dbReference type="EMBL" id="JBHSSW010000004">
    <property type="protein sequence ID" value="MFC6197133.1"/>
    <property type="molecule type" value="Genomic_DNA"/>
</dbReference>
<dbReference type="Pfam" id="PF00561">
    <property type="entry name" value="Abhydrolase_1"/>
    <property type="match status" value="1"/>
</dbReference>
<evidence type="ECO:0000313" key="3">
    <source>
        <dbReference type="Proteomes" id="UP001596303"/>
    </source>
</evidence>
<dbReference type="InterPro" id="IPR000073">
    <property type="entry name" value="AB_hydrolase_1"/>
</dbReference>
<dbReference type="InterPro" id="IPR029058">
    <property type="entry name" value="AB_hydrolase_fold"/>
</dbReference>
<dbReference type="GO" id="GO:0016787">
    <property type="term" value="F:hydrolase activity"/>
    <property type="evidence" value="ECO:0007669"/>
    <property type="project" value="UniProtKB-KW"/>
</dbReference>
<reference evidence="3" key="1">
    <citation type="journal article" date="2019" name="Int. J. Syst. Evol. Microbiol.">
        <title>The Global Catalogue of Microorganisms (GCM) 10K type strain sequencing project: providing services to taxonomists for standard genome sequencing and annotation.</title>
        <authorList>
            <consortium name="The Broad Institute Genomics Platform"/>
            <consortium name="The Broad Institute Genome Sequencing Center for Infectious Disease"/>
            <person name="Wu L."/>
            <person name="Ma J."/>
        </authorList>
    </citation>
    <scope>NUCLEOTIDE SEQUENCE [LARGE SCALE GENOMIC DNA]</scope>
    <source>
        <strain evidence="3">CGMCC-1.15741</strain>
    </source>
</reference>
<protein>
    <submittedName>
        <fullName evidence="2">Alpha/beta fold hydrolase</fullName>
    </submittedName>
</protein>
<keyword evidence="3" id="KW-1185">Reference proteome</keyword>
<evidence type="ECO:0000259" key="1">
    <source>
        <dbReference type="Pfam" id="PF00561"/>
    </source>
</evidence>
<feature type="domain" description="AB hydrolase-1" evidence="1">
    <location>
        <begin position="28"/>
        <end position="278"/>
    </location>
</feature>
<keyword evidence="2" id="KW-0378">Hydrolase</keyword>
<comment type="caution">
    <text evidence="2">The sequence shown here is derived from an EMBL/GenBank/DDBJ whole genome shotgun (WGS) entry which is preliminary data.</text>
</comment>
<proteinExistence type="predicted"/>
<dbReference type="Gene3D" id="3.40.50.1820">
    <property type="entry name" value="alpha/beta hydrolase"/>
    <property type="match status" value="1"/>
</dbReference>
<dbReference type="SUPFAM" id="SSF53474">
    <property type="entry name" value="alpha/beta-Hydrolases"/>
    <property type="match status" value="1"/>
</dbReference>
<evidence type="ECO:0000313" key="2">
    <source>
        <dbReference type="EMBL" id="MFC6197133.1"/>
    </source>
</evidence>
<sequence>MRRFTVDVGDGNLAGIAFGDENRTVDSLFVHANGFNAHTYQSILEPLGLRAHVAGIDLRGHGRSTAPANPKKQTGWNVYRDDLIKVLEAVAPNGTVLAGHSMGATTSLLAAAKRPDLVQGLVLVDPVLLPAPTYRWAHLPAFPSLLKRTTPMAKGARRRRNQFDSQEHAIEKLTGRGAFKTWRKPFLEDYVADGVLFNEETDSWHLACHPEWEAANFGGQRHRPWTALKNIECPIILIRAEKGSTCPRSSASRFRRIKPETYFIDAAGTTHFVPMERPYVVRDAISQFLSRLVEGFKAGEEGRVQRNLDSKIGLKD</sequence>
<accession>A0ABW1S7H0</accession>
<dbReference type="PANTHER" id="PTHR43798">
    <property type="entry name" value="MONOACYLGLYCEROL LIPASE"/>
    <property type="match status" value="1"/>
</dbReference>